<dbReference type="SUPFAM" id="SSF68906">
    <property type="entry name" value="SAP domain"/>
    <property type="match status" value="1"/>
</dbReference>
<gene>
    <name evidence="3" type="ORF">A0H81_04265</name>
</gene>
<reference evidence="3 4" key="1">
    <citation type="submission" date="2016-03" db="EMBL/GenBank/DDBJ databases">
        <title>Whole genome sequencing of Grifola frondosa 9006-11.</title>
        <authorList>
            <person name="Min B."/>
            <person name="Park H."/>
            <person name="Kim J.-G."/>
            <person name="Cho H."/>
            <person name="Oh Y.-L."/>
            <person name="Kong W.-S."/>
            <person name="Choi I.-G."/>
        </authorList>
    </citation>
    <scope>NUCLEOTIDE SEQUENCE [LARGE SCALE GENOMIC DNA]</scope>
    <source>
        <strain evidence="3 4">9006-11</strain>
    </source>
</reference>
<evidence type="ECO:0000259" key="2">
    <source>
        <dbReference type="PROSITE" id="PS50800"/>
    </source>
</evidence>
<evidence type="ECO:0000313" key="3">
    <source>
        <dbReference type="EMBL" id="OBZ75080.1"/>
    </source>
</evidence>
<dbReference type="OrthoDB" id="445357at2759"/>
<dbReference type="AlphaFoldDB" id="A0A1C7MDW5"/>
<keyword evidence="4" id="KW-1185">Reference proteome</keyword>
<proteinExistence type="predicted"/>
<dbReference type="Gene3D" id="1.10.720.30">
    <property type="entry name" value="SAP domain"/>
    <property type="match status" value="1"/>
</dbReference>
<comment type="caution">
    <text evidence="3">The sequence shown here is derived from an EMBL/GenBank/DDBJ whole genome shotgun (WGS) entry which is preliminary data.</text>
</comment>
<feature type="compositionally biased region" description="Polar residues" evidence="1">
    <location>
        <begin position="69"/>
        <end position="81"/>
    </location>
</feature>
<dbReference type="STRING" id="5627.A0A1C7MDW5"/>
<evidence type="ECO:0000256" key="1">
    <source>
        <dbReference type="SAM" id="MobiDB-lite"/>
    </source>
</evidence>
<organism evidence="3 4">
    <name type="scientific">Grifola frondosa</name>
    <name type="common">Maitake</name>
    <name type="synonym">Polyporus frondosus</name>
    <dbReference type="NCBI Taxonomy" id="5627"/>
    <lineage>
        <taxon>Eukaryota</taxon>
        <taxon>Fungi</taxon>
        <taxon>Dikarya</taxon>
        <taxon>Basidiomycota</taxon>
        <taxon>Agaricomycotina</taxon>
        <taxon>Agaricomycetes</taxon>
        <taxon>Polyporales</taxon>
        <taxon>Grifolaceae</taxon>
        <taxon>Grifola</taxon>
    </lineage>
</organism>
<feature type="domain" description="SAP" evidence="2">
    <location>
        <begin position="31"/>
        <end position="65"/>
    </location>
</feature>
<dbReference type="EMBL" id="LUGG01000004">
    <property type="protein sequence ID" value="OBZ75080.1"/>
    <property type="molecule type" value="Genomic_DNA"/>
</dbReference>
<dbReference type="PROSITE" id="PS50800">
    <property type="entry name" value="SAP"/>
    <property type="match status" value="1"/>
</dbReference>
<dbReference type="Proteomes" id="UP000092993">
    <property type="component" value="Unassembled WGS sequence"/>
</dbReference>
<dbReference type="InterPro" id="IPR036361">
    <property type="entry name" value="SAP_dom_sf"/>
</dbReference>
<feature type="region of interest" description="Disordered" evidence="1">
    <location>
        <begin position="60"/>
        <end position="104"/>
    </location>
</feature>
<name>A0A1C7MDW5_GRIFR</name>
<sequence>MFRAALTAQIRPAVVAQHRNFVSTVLLMRTWENESVNDLRKEAKKRGLSPRGNRATLITRLQRDEEQKTLASTTPLPSQPKQVRHASTETEVPGIPSTANSGPVWPKEFMDIKIPDVSQPIPEPQTQVPFVPDLWDSSKVKADSAPPEETDSSIPKILAVAGAATHHGGGPSHNLYPSATESVAPVSVSFSRPLEKDERTGVWLLLGLLAGSWLAGGYFKAPSAFAEQAEVAVEKAGQTTEKH</sequence>
<protein>
    <recommendedName>
        <fullName evidence="2">SAP domain-containing protein</fullName>
    </recommendedName>
</protein>
<dbReference type="OMA" id="AWENETV"/>
<dbReference type="Pfam" id="PF02037">
    <property type="entry name" value="SAP"/>
    <property type="match status" value="1"/>
</dbReference>
<evidence type="ECO:0000313" key="4">
    <source>
        <dbReference type="Proteomes" id="UP000092993"/>
    </source>
</evidence>
<dbReference type="InterPro" id="IPR003034">
    <property type="entry name" value="SAP_dom"/>
</dbReference>
<accession>A0A1C7MDW5</accession>